<evidence type="ECO:0000256" key="1">
    <source>
        <dbReference type="SAM" id="MobiDB-lite"/>
    </source>
</evidence>
<accession>A0A4S8LF70</accession>
<proteinExistence type="predicted"/>
<feature type="region of interest" description="Disordered" evidence="1">
    <location>
        <begin position="110"/>
        <end position="129"/>
    </location>
</feature>
<name>A0A4S8LF70_DENBC</name>
<evidence type="ECO:0000313" key="2">
    <source>
        <dbReference type="EMBL" id="THU87420.1"/>
    </source>
</evidence>
<protein>
    <submittedName>
        <fullName evidence="2">Uncharacterized protein</fullName>
    </submittedName>
</protein>
<dbReference type="Proteomes" id="UP000297245">
    <property type="component" value="Unassembled WGS sequence"/>
</dbReference>
<dbReference type="AlphaFoldDB" id="A0A4S8LF70"/>
<reference evidence="2 3" key="1">
    <citation type="journal article" date="2019" name="Nat. Ecol. Evol.">
        <title>Megaphylogeny resolves global patterns of mushroom evolution.</title>
        <authorList>
            <person name="Varga T."/>
            <person name="Krizsan K."/>
            <person name="Foldi C."/>
            <person name="Dima B."/>
            <person name="Sanchez-Garcia M."/>
            <person name="Sanchez-Ramirez S."/>
            <person name="Szollosi G.J."/>
            <person name="Szarkandi J.G."/>
            <person name="Papp V."/>
            <person name="Albert L."/>
            <person name="Andreopoulos W."/>
            <person name="Angelini C."/>
            <person name="Antonin V."/>
            <person name="Barry K.W."/>
            <person name="Bougher N.L."/>
            <person name="Buchanan P."/>
            <person name="Buyck B."/>
            <person name="Bense V."/>
            <person name="Catcheside P."/>
            <person name="Chovatia M."/>
            <person name="Cooper J."/>
            <person name="Damon W."/>
            <person name="Desjardin D."/>
            <person name="Finy P."/>
            <person name="Geml J."/>
            <person name="Haridas S."/>
            <person name="Hughes K."/>
            <person name="Justo A."/>
            <person name="Karasinski D."/>
            <person name="Kautmanova I."/>
            <person name="Kiss B."/>
            <person name="Kocsube S."/>
            <person name="Kotiranta H."/>
            <person name="LaButti K.M."/>
            <person name="Lechner B.E."/>
            <person name="Liimatainen K."/>
            <person name="Lipzen A."/>
            <person name="Lukacs Z."/>
            <person name="Mihaltcheva S."/>
            <person name="Morgado L.N."/>
            <person name="Niskanen T."/>
            <person name="Noordeloos M.E."/>
            <person name="Ohm R.A."/>
            <person name="Ortiz-Santana B."/>
            <person name="Ovrebo C."/>
            <person name="Racz N."/>
            <person name="Riley R."/>
            <person name="Savchenko A."/>
            <person name="Shiryaev A."/>
            <person name="Soop K."/>
            <person name="Spirin V."/>
            <person name="Szebenyi C."/>
            <person name="Tomsovsky M."/>
            <person name="Tulloss R.E."/>
            <person name="Uehling J."/>
            <person name="Grigoriev I.V."/>
            <person name="Vagvolgyi C."/>
            <person name="Papp T."/>
            <person name="Martin F.M."/>
            <person name="Miettinen O."/>
            <person name="Hibbett D.S."/>
            <person name="Nagy L.G."/>
        </authorList>
    </citation>
    <scope>NUCLEOTIDE SEQUENCE [LARGE SCALE GENOMIC DNA]</scope>
    <source>
        <strain evidence="2 3">CBS 962.96</strain>
    </source>
</reference>
<keyword evidence="3" id="KW-1185">Reference proteome</keyword>
<feature type="compositionally biased region" description="Polar residues" evidence="1">
    <location>
        <begin position="119"/>
        <end position="129"/>
    </location>
</feature>
<sequence>MFQTSAVSLKGMPPTLLPPSLPPLLPLNPNHIVAPNANSNYLSTLRDRARVFTSLGYSERSGSTPCTLLQPNASVYQSEDRNGAGLCKRSKSGKRHGFVQEVRRLEWYKTTQERRSRDQNGTGPFSNSFPPKKRVEIGIKYAEYYPVTTKENTALISLSSANVDAPSIIYNGNPPSRGKARMCRDQVERARENLETEMEWTV</sequence>
<dbReference type="EMBL" id="ML179451">
    <property type="protein sequence ID" value="THU87420.1"/>
    <property type="molecule type" value="Genomic_DNA"/>
</dbReference>
<gene>
    <name evidence="2" type="ORF">K435DRAFT_867311</name>
</gene>
<evidence type="ECO:0000313" key="3">
    <source>
        <dbReference type="Proteomes" id="UP000297245"/>
    </source>
</evidence>
<organism evidence="2 3">
    <name type="scientific">Dendrothele bispora (strain CBS 962.96)</name>
    <dbReference type="NCBI Taxonomy" id="1314807"/>
    <lineage>
        <taxon>Eukaryota</taxon>
        <taxon>Fungi</taxon>
        <taxon>Dikarya</taxon>
        <taxon>Basidiomycota</taxon>
        <taxon>Agaricomycotina</taxon>
        <taxon>Agaricomycetes</taxon>
        <taxon>Agaricomycetidae</taxon>
        <taxon>Agaricales</taxon>
        <taxon>Agaricales incertae sedis</taxon>
        <taxon>Dendrothele</taxon>
    </lineage>
</organism>